<dbReference type="PANTHER" id="PTHR11552:SF115">
    <property type="entry name" value="DEHYDROGENASE XPTC-RELATED"/>
    <property type="match status" value="1"/>
</dbReference>
<evidence type="ECO:0000256" key="2">
    <source>
        <dbReference type="PIRSR" id="PIRSR000137-1"/>
    </source>
</evidence>
<feature type="chain" id="PRO_5015716829" evidence="5">
    <location>
        <begin position="16"/>
        <end position="619"/>
    </location>
</feature>
<dbReference type="InterPro" id="IPR007867">
    <property type="entry name" value="GMC_OxRtase_C"/>
</dbReference>
<evidence type="ECO:0000256" key="4">
    <source>
        <dbReference type="RuleBase" id="RU003968"/>
    </source>
</evidence>
<dbReference type="InterPro" id="IPR036188">
    <property type="entry name" value="FAD/NAD-bd_sf"/>
</dbReference>
<dbReference type="SUPFAM" id="SSF51905">
    <property type="entry name" value="FAD/NAD(P)-binding domain"/>
    <property type="match status" value="1"/>
</dbReference>
<feature type="binding site" evidence="3">
    <location>
        <position position="113"/>
    </location>
    <ligand>
        <name>FAD</name>
        <dbReference type="ChEBI" id="CHEBI:57692"/>
    </ligand>
</feature>
<gene>
    <name evidence="8" type="ORF">BS50DRAFT_517356</name>
</gene>
<dbReference type="GO" id="GO:0044550">
    <property type="term" value="P:secondary metabolite biosynthetic process"/>
    <property type="evidence" value="ECO:0007669"/>
    <property type="project" value="TreeGrafter"/>
</dbReference>
<keyword evidence="4" id="KW-0285">Flavoprotein</keyword>
<dbReference type="Proteomes" id="UP000240883">
    <property type="component" value="Unassembled WGS sequence"/>
</dbReference>
<dbReference type="GO" id="GO:0016614">
    <property type="term" value="F:oxidoreductase activity, acting on CH-OH group of donors"/>
    <property type="evidence" value="ECO:0007669"/>
    <property type="project" value="InterPro"/>
</dbReference>
<dbReference type="GO" id="GO:0050660">
    <property type="term" value="F:flavin adenine dinucleotide binding"/>
    <property type="evidence" value="ECO:0007669"/>
    <property type="project" value="InterPro"/>
</dbReference>
<keyword evidence="9" id="KW-1185">Reference proteome</keyword>
<feature type="binding site" evidence="3">
    <location>
        <begin position="121"/>
        <end position="124"/>
    </location>
    <ligand>
        <name>FAD</name>
        <dbReference type="ChEBI" id="CHEBI:57692"/>
    </ligand>
</feature>
<proteinExistence type="inferred from homology"/>
<dbReference type="Pfam" id="PF00732">
    <property type="entry name" value="GMC_oxred_N"/>
    <property type="match status" value="1"/>
</dbReference>
<comment type="similarity">
    <text evidence="1 4">Belongs to the GMC oxidoreductase family.</text>
</comment>
<reference evidence="8 9" key="1">
    <citation type="journal article" date="2018" name="Front. Microbiol.">
        <title>Genome-Wide Analysis of Corynespora cassiicola Leaf Fall Disease Putative Effectors.</title>
        <authorList>
            <person name="Lopez D."/>
            <person name="Ribeiro S."/>
            <person name="Label P."/>
            <person name="Fumanal B."/>
            <person name="Venisse J.S."/>
            <person name="Kohler A."/>
            <person name="de Oliveira R.R."/>
            <person name="Labutti K."/>
            <person name="Lipzen A."/>
            <person name="Lail K."/>
            <person name="Bauer D."/>
            <person name="Ohm R.A."/>
            <person name="Barry K.W."/>
            <person name="Spatafora J."/>
            <person name="Grigoriev I.V."/>
            <person name="Martin F.M."/>
            <person name="Pujade-Renaud V."/>
        </authorList>
    </citation>
    <scope>NUCLEOTIDE SEQUENCE [LARGE SCALE GENOMIC DNA]</scope>
    <source>
        <strain evidence="8 9">Philippines</strain>
    </source>
</reference>
<dbReference type="AlphaFoldDB" id="A0A2T2NZ92"/>
<feature type="domain" description="Glucose-methanol-choline oxidoreductase N-terminal" evidence="7">
    <location>
        <begin position="301"/>
        <end position="315"/>
    </location>
</feature>
<dbReference type="Pfam" id="PF05199">
    <property type="entry name" value="GMC_oxred_C"/>
    <property type="match status" value="1"/>
</dbReference>
<dbReference type="OrthoDB" id="269227at2759"/>
<feature type="active site" description="Proton donor" evidence="2">
    <location>
        <position position="556"/>
    </location>
</feature>
<dbReference type="InterPro" id="IPR000172">
    <property type="entry name" value="GMC_OxRdtase_N"/>
</dbReference>
<dbReference type="Gene3D" id="3.50.50.60">
    <property type="entry name" value="FAD/NAD(P)-binding domain"/>
    <property type="match status" value="1"/>
</dbReference>
<sequence length="619" mass="66537">MRPFVALPLLGLASALPSDNLVHSRADAQSANTYDYVVVGGGITGLIVAYRLTEDKSKSVLVIEAGGADDNFAQRIPYGATYALNTSLLWDGYVSDPEPYLGNKTWNTRVARVLGGGSLVNGMVYDRGSAADYDAWEALGNKGWGWSGMYPFFKKGTEFIPPSTKAANDFNITWDTNAYGNGPLKLGISDFQYPDIKDYFAAYRGAGAHMPIDGNNGEAYGASWFPNTMNPKTGERTHARNSYYDPVSQRTNLKVVLHTVADELVFGNGNKLVARGVKVTDRKTNTTSTYYAKKEVVLAAGAVNTPKILQLSGIGPKSVLEAAGVKVKLAHDGVGANFQDHPYTIVAYNIANQSFPNPSSLTTDAAFNASAWAQYNANKTGPLTQARGNALAFMPLPDVAPEDYQSLAAQVADQKVDSYLPSLYSGSKKLLKGIQAQRKVLAGLFKNDKAGIVEYPVPAAGQGILVALQKPLSRGTIGLNPANPQGAPKIFYNALSNPIDKSVMAASVRYIRTVWGRPELAKFSPTEVSPGAQYVEDDELVNKMVELGSVWPTLAHPSGSCAMMPEELGGCVSDKLLFYGVQRLSIVDASILPLVPAQHIQSTMYAVGEKAADIISRRR</sequence>
<accession>A0A2T2NZ92</accession>
<dbReference type="PROSITE" id="PS00624">
    <property type="entry name" value="GMC_OXRED_2"/>
    <property type="match status" value="1"/>
</dbReference>
<evidence type="ECO:0000259" key="7">
    <source>
        <dbReference type="PROSITE" id="PS00624"/>
    </source>
</evidence>
<evidence type="ECO:0000256" key="1">
    <source>
        <dbReference type="ARBA" id="ARBA00010790"/>
    </source>
</evidence>
<dbReference type="InterPro" id="IPR012132">
    <property type="entry name" value="GMC_OxRdtase"/>
</dbReference>
<dbReference type="PROSITE" id="PS00623">
    <property type="entry name" value="GMC_OXRED_1"/>
    <property type="match status" value="1"/>
</dbReference>
<comment type="cofactor">
    <cofactor evidence="3">
        <name>FAD</name>
        <dbReference type="ChEBI" id="CHEBI:57692"/>
    </cofactor>
</comment>
<dbReference type="EMBL" id="KZ678131">
    <property type="protein sequence ID" value="PSN70745.1"/>
    <property type="molecule type" value="Genomic_DNA"/>
</dbReference>
<feature type="signal peptide" evidence="5">
    <location>
        <begin position="1"/>
        <end position="15"/>
    </location>
</feature>
<feature type="domain" description="Glucose-methanol-choline oxidoreductase N-terminal" evidence="6">
    <location>
        <begin position="111"/>
        <end position="134"/>
    </location>
</feature>
<evidence type="ECO:0000256" key="5">
    <source>
        <dbReference type="SAM" id="SignalP"/>
    </source>
</evidence>
<protein>
    <submittedName>
        <fullName evidence="8">Choline dehydrogenase</fullName>
    </submittedName>
</protein>
<dbReference type="PIRSF" id="PIRSF000137">
    <property type="entry name" value="Alcohol_oxidase"/>
    <property type="match status" value="1"/>
</dbReference>
<feature type="non-terminal residue" evidence="8">
    <location>
        <position position="619"/>
    </location>
</feature>
<evidence type="ECO:0000313" key="9">
    <source>
        <dbReference type="Proteomes" id="UP000240883"/>
    </source>
</evidence>
<organism evidence="8 9">
    <name type="scientific">Corynespora cassiicola Philippines</name>
    <dbReference type="NCBI Taxonomy" id="1448308"/>
    <lineage>
        <taxon>Eukaryota</taxon>
        <taxon>Fungi</taxon>
        <taxon>Dikarya</taxon>
        <taxon>Ascomycota</taxon>
        <taxon>Pezizomycotina</taxon>
        <taxon>Dothideomycetes</taxon>
        <taxon>Pleosporomycetidae</taxon>
        <taxon>Pleosporales</taxon>
        <taxon>Corynesporascaceae</taxon>
        <taxon>Corynespora</taxon>
    </lineage>
</organism>
<name>A0A2T2NZ92_CORCC</name>
<keyword evidence="3 4" id="KW-0274">FAD</keyword>
<keyword evidence="5" id="KW-0732">Signal</keyword>
<dbReference type="SUPFAM" id="SSF54373">
    <property type="entry name" value="FAD-linked reductases, C-terminal domain"/>
    <property type="match status" value="1"/>
</dbReference>
<dbReference type="Gene3D" id="3.30.560.10">
    <property type="entry name" value="Glucose Oxidase, domain 3"/>
    <property type="match status" value="1"/>
</dbReference>
<dbReference type="PANTHER" id="PTHR11552">
    <property type="entry name" value="GLUCOSE-METHANOL-CHOLINE GMC OXIDOREDUCTASE"/>
    <property type="match status" value="1"/>
</dbReference>
<evidence type="ECO:0000313" key="8">
    <source>
        <dbReference type="EMBL" id="PSN70745.1"/>
    </source>
</evidence>
<feature type="active site" description="Proton acceptor" evidence="2">
    <location>
        <position position="599"/>
    </location>
</feature>
<evidence type="ECO:0000259" key="6">
    <source>
        <dbReference type="PROSITE" id="PS00623"/>
    </source>
</evidence>
<evidence type="ECO:0000256" key="3">
    <source>
        <dbReference type="PIRSR" id="PIRSR000137-2"/>
    </source>
</evidence>